<feature type="region of interest" description="Disordered" evidence="1">
    <location>
        <begin position="1"/>
        <end position="73"/>
    </location>
</feature>
<proteinExistence type="predicted"/>
<evidence type="ECO:0000313" key="2">
    <source>
        <dbReference type="EMBL" id="WVZ86444.1"/>
    </source>
</evidence>
<gene>
    <name evidence="2" type="ORF">U9M48_033221</name>
</gene>
<reference evidence="2 3" key="1">
    <citation type="submission" date="2024-02" db="EMBL/GenBank/DDBJ databases">
        <title>High-quality chromosome-scale genome assembly of Pensacola bahiagrass (Paspalum notatum Flugge var. saurae).</title>
        <authorList>
            <person name="Vega J.M."/>
            <person name="Podio M."/>
            <person name="Orjuela J."/>
            <person name="Siena L.A."/>
            <person name="Pessino S.C."/>
            <person name="Combes M.C."/>
            <person name="Mariac C."/>
            <person name="Albertini E."/>
            <person name="Pupilli F."/>
            <person name="Ortiz J.P.A."/>
            <person name="Leblanc O."/>
        </authorList>
    </citation>
    <scope>NUCLEOTIDE SEQUENCE [LARGE SCALE GENOMIC DNA]</scope>
    <source>
        <strain evidence="2">R1</strain>
        <tissue evidence="2">Leaf</tissue>
    </source>
</reference>
<organism evidence="2 3">
    <name type="scientific">Paspalum notatum var. saurae</name>
    <dbReference type="NCBI Taxonomy" id="547442"/>
    <lineage>
        <taxon>Eukaryota</taxon>
        <taxon>Viridiplantae</taxon>
        <taxon>Streptophyta</taxon>
        <taxon>Embryophyta</taxon>
        <taxon>Tracheophyta</taxon>
        <taxon>Spermatophyta</taxon>
        <taxon>Magnoliopsida</taxon>
        <taxon>Liliopsida</taxon>
        <taxon>Poales</taxon>
        <taxon>Poaceae</taxon>
        <taxon>PACMAD clade</taxon>
        <taxon>Panicoideae</taxon>
        <taxon>Andropogonodae</taxon>
        <taxon>Paspaleae</taxon>
        <taxon>Paspalinae</taxon>
        <taxon>Paspalum</taxon>
    </lineage>
</organism>
<evidence type="ECO:0000256" key="1">
    <source>
        <dbReference type="SAM" id="MobiDB-lite"/>
    </source>
</evidence>
<dbReference type="Proteomes" id="UP001341281">
    <property type="component" value="Chromosome 07"/>
</dbReference>
<sequence>MSRSAASSWSPGSATCASTPPRPLLPSAAATDQNKRKVYAATWSRDAPTARPCIHGPLVRPAPSIDPVPPISS</sequence>
<dbReference type="AlphaFoldDB" id="A0AAQ3U6E0"/>
<feature type="compositionally biased region" description="Low complexity" evidence="1">
    <location>
        <begin position="1"/>
        <end position="14"/>
    </location>
</feature>
<keyword evidence="3" id="KW-1185">Reference proteome</keyword>
<protein>
    <submittedName>
        <fullName evidence="2">Uncharacterized protein</fullName>
    </submittedName>
</protein>
<evidence type="ECO:0000313" key="3">
    <source>
        <dbReference type="Proteomes" id="UP001341281"/>
    </source>
</evidence>
<dbReference type="EMBL" id="CP144751">
    <property type="protein sequence ID" value="WVZ86444.1"/>
    <property type="molecule type" value="Genomic_DNA"/>
</dbReference>
<accession>A0AAQ3U6E0</accession>
<name>A0AAQ3U6E0_PASNO</name>
<feature type="compositionally biased region" description="Pro residues" evidence="1">
    <location>
        <begin position="64"/>
        <end position="73"/>
    </location>
</feature>